<dbReference type="Proteomes" id="UP000694001">
    <property type="component" value="Chromosome"/>
</dbReference>
<proteinExistence type="predicted"/>
<protein>
    <submittedName>
        <fullName evidence="4">Filamentous hemagglutinin N-terminal domain-containing protein</fullName>
    </submittedName>
</protein>
<evidence type="ECO:0000259" key="3">
    <source>
        <dbReference type="SMART" id="SM00912"/>
    </source>
</evidence>
<feature type="compositionally biased region" description="Low complexity" evidence="1">
    <location>
        <begin position="1278"/>
        <end position="1292"/>
    </location>
</feature>
<dbReference type="SMART" id="SM00912">
    <property type="entry name" value="Haemagg_act"/>
    <property type="match status" value="1"/>
</dbReference>
<keyword evidence="5" id="KW-1185">Reference proteome</keyword>
<organism evidence="4 5">
    <name type="scientific">Elioraea tepida</name>
    <dbReference type="NCBI Taxonomy" id="2843330"/>
    <lineage>
        <taxon>Bacteria</taxon>
        <taxon>Pseudomonadati</taxon>
        <taxon>Pseudomonadota</taxon>
        <taxon>Alphaproteobacteria</taxon>
        <taxon>Acetobacterales</taxon>
        <taxon>Elioraeaceae</taxon>
        <taxon>Elioraea</taxon>
    </lineage>
</organism>
<evidence type="ECO:0000313" key="4">
    <source>
        <dbReference type="EMBL" id="QXM23504.1"/>
    </source>
</evidence>
<name>A0A975TZR8_9PROT</name>
<gene>
    <name evidence="4" type="ORF">KO353_09180</name>
</gene>
<reference evidence="4" key="1">
    <citation type="submission" date="2021-06" db="EMBL/GenBank/DDBJ databases">
        <title>Elioraea tepida, sp. nov., a moderately thermophilic aerobic anoxygenic phototrophic bacterium isolated from an alkaline siliceous hot spring mat community in Yellowstone National Park, WY, USA.</title>
        <authorList>
            <person name="Saini M.K."/>
            <person name="Yoshida S."/>
            <person name="Sebastian A."/>
            <person name="Hirose S."/>
            <person name="Hara E."/>
            <person name="Tamaki H."/>
            <person name="Soulier N.T."/>
            <person name="Albert I."/>
            <person name="Hanada S."/>
            <person name="Bryant D.A."/>
            <person name="Tank M."/>
        </authorList>
    </citation>
    <scope>NUCLEOTIDE SEQUENCE</scope>
    <source>
        <strain evidence="4">MS-P2</strain>
    </source>
</reference>
<feature type="domain" description="Filamentous haemagglutinin FhaB/tRNA nuclease CdiA-like TPS" evidence="3">
    <location>
        <begin position="27"/>
        <end position="140"/>
    </location>
</feature>
<dbReference type="InterPro" id="IPR050909">
    <property type="entry name" value="Bact_Autotransporter_VF"/>
</dbReference>
<dbReference type="Pfam" id="PF05860">
    <property type="entry name" value="TPS"/>
    <property type="match status" value="1"/>
</dbReference>
<feature type="compositionally biased region" description="Pro residues" evidence="1">
    <location>
        <begin position="1367"/>
        <end position="1382"/>
    </location>
</feature>
<keyword evidence="2" id="KW-0732">Signal</keyword>
<accession>A0A975TZR8</accession>
<dbReference type="RefSeq" id="WP_218284363.1">
    <property type="nucleotide sequence ID" value="NZ_CP076448.1"/>
</dbReference>
<dbReference type="NCBIfam" id="TIGR01901">
    <property type="entry name" value="adhes_NPXG"/>
    <property type="match status" value="1"/>
</dbReference>
<dbReference type="PANTHER" id="PTHR12338">
    <property type="entry name" value="AUTOTRANSPORTER"/>
    <property type="match status" value="1"/>
</dbReference>
<sequence>MRVCRLTLLAGTALCAPGALSAQAPAPNTLPQGGAVIAGQASIATTAPNRMQVTQSSDRAVIGWQSFSVGANAGVDIRQPGAGSISVQQVQGNDPSRIFGQLSSNGRVVVANPNGVWFGPDARVDAAGIAAVAGRMSQTAIERFMADGTVRLDEGAAAGAEVVNEGRITAGRGGLAALVGPSARNAGTIEASGGRVQIAGAAGATVDFDGDGLIALRAAPGALAENTGRILAEGGRVRLTVAEARGVLAGAVNLGGVVEARSVSTDGGGITLGSVHAEAPSVTVTGRVDVSGPRGGTVSLLGDEVSVRQGARIDASGAQGGGTVRAGGDVRGAPGTRTARTTTVERGATVAADATANGHGGTVVVWADGVATMDGAITARGAGAGAGGFAEVSGLGGIAYGGTVDLRAPSGLWGTLLFDPTVINIVASGGTNVIPSPSTPGVVTLNASAVVAQLSLSNVDLVASSAINVNAPLAWGTPGRLTLTANTVTVTSAITLNGTGNLVIGARGSATVSGTLTMNSTGSVVINAVNDVTLQGTVASAPAAAGSLTVTADSDLNGVGEAFLRGNIQLRSGALTVSGASVTVGRTTASDLSVSTTTGAITLEATNGRLAIGTTAASNSNTLVESSEGGAITLRASGNVLVGRATETPVTGAGTWSQVRSPAGAVSIEAGGSVLVRAGAGLITPDSFGRVLAGTSLSVTAGSDVVIGGGTGFGTAAASADSAIETRAGPLVVNATGNVIVRSGGAFAQASLRSGGDQTITAGGAIEVTGGGSAASIAAAGTQTLTATGAITLSGGSAAGSVASIDNSGGAQTISGRSVSLTGNGGEARLRNAGGAQAVTGTAGAVTVAALGSGPAGIENSGGDQDVSGTEITLSAAGSGAVSISNRGGAQNVVTTAGAIGLTGGNNAAVRIANDGGVQSVFAATTLTLTGGAGIGTAEIANGAGGQTVDARVGITLNGREAAARITAGDGDQTVRSDGSIRLLGSSSGTVSGPLNVEILNGLGLQTVTAGRNLLVRGGGANAGAAIRSGREQIITAGGRIEISARDATARLAARGAQTVTATDIVTLSGSTSPGLLAEITNSGGDQAVSGRVVELLANAGGAAITNRFGNQAVTAAELLEIRGGAGIGLIANEGGGQAVRGEAGVLLRAAANGGPVAIDNILGNQTVSASRGLIALVAAAEAPVFIGNLRGDQTVTAATSIELSAAGGTRGQAAIFNDTGAQRIEAGSDLSITGGARSPGGLGGAAYVIALSGPQTITAGGRLTLTGAPDATPLGLSATSPTATPTPGSASIQSDPRTLPGEANGTADQRVSALGVIFAGPAGTSAIGLQDLRAENDSPAARRYQSVLSGGTELSVAGSTTVFALTPPPGPPAPPPPPPTSRGPSVLDPAVDALRQLLSQGFPRPVADQLGGGTGGFVPAGLTEEGEEETVAIAGEDPAAVFANALLAARIEGLLPPPVPYFPGFVSPPLAAATLR</sequence>
<feature type="region of interest" description="Disordered" evidence="1">
    <location>
        <begin position="1362"/>
        <end position="1388"/>
    </location>
</feature>
<feature type="region of interest" description="Disordered" evidence="1">
    <location>
        <begin position="1269"/>
        <end position="1306"/>
    </location>
</feature>
<dbReference type="InterPro" id="IPR008638">
    <property type="entry name" value="FhaB/CdiA-like_TPS"/>
</dbReference>
<evidence type="ECO:0000313" key="5">
    <source>
        <dbReference type="Proteomes" id="UP000694001"/>
    </source>
</evidence>
<evidence type="ECO:0000256" key="2">
    <source>
        <dbReference type="SAM" id="SignalP"/>
    </source>
</evidence>
<evidence type="ECO:0000256" key="1">
    <source>
        <dbReference type="SAM" id="MobiDB-lite"/>
    </source>
</evidence>
<feature type="region of interest" description="Disordered" evidence="1">
    <location>
        <begin position="316"/>
        <end position="339"/>
    </location>
</feature>
<dbReference type="KEGG" id="elio:KO353_09180"/>
<feature type="signal peptide" evidence="2">
    <location>
        <begin position="1"/>
        <end position="21"/>
    </location>
</feature>
<feature type="chain" id="PRO_5037570554" evidence="2">
    <location>
        <begin position="22"/>
        <end position="1477"/>
    </location>
</feature>
<dbReference type="PANTHER" id="PTHR12338:SF5">
    <property type="entry name" value="ANTIGEN 43-RELATED"/>
    <property type="match status" value="1"/>
</dbReference>
<dbReference type="EMBL" id="CP076448">
    <property type="protein sequence ID" value="QXM23504.1"/>
    <property type="molecule type" value="Genomic_DNA"/>
</dbReference>